<accession>A0A2N5SR30</accession>
<dbReference type="AlphaFoldDB" id="A0A2N5SR30"/>
<feature type="domain" description="CxC1-like cysteine cluster associated with KDZ transposases" evidence="1">
    <location>
        <begin position="142"/>
        <end position="244"/>
    </location>
</feature>
<proteinExistence type="predicted"/>
<sequence length="991" mass="114147">MTQFVSRNVVVGTRAQRLRRLRHAESITASRLRFLGLAAGLRGARTRLNLDADDNVNDTLEDNPYQIEDEAHQQFHAGETNNNDTDLDWVTLDDELDEEDDLDRAIRSEIQAWQQQAMEINWEATINSLHGRYMELKARTNNWTNNNWYEDFSTCRCGPLEMRKRMVDLIDINGQQRTEFTFCSCNKDTSRLLCCGFLPASPITPQTAFSLPLLIFHNHLWNNCHVSALPFTVALNEWLEPRSQRLYAQKKQYARDLRKPFSAAVDLYRKLENMTNKLVMKALRLSPQEIQAAQTCPACFGPRPPNIERYPIETRDKLIICLDGNFQHRHHAKASRNYQPLEIPRIFVPQRHFDDMRSLIRAKEIELAPPAKADRCTDAHKAADDKRNESTWRGCDDTGLMGCCCRHDAAVYMGNIYRSGELRSLPLGLIVQLLSECEPERQIGVLYDIGCSLHKFIRARNLLPDDSHRIKFGTSVFHAYVHNWLCQLDYHPRLNSGWGLSDGEGLERLWSYLSPLVSPLRYSTRNHRLGAIAHRLKHHNTKGIKSLPTWLKRKFRSALNRRNDARSVLAGLYDTRNPHVTPAANYTNDFFISEWTAQRKFQAGHTEAEQERRAKLVKLYKQEAALENLRIRLLGPEVFLADDDQLTKLLDNITEHTHKLREQLDELTGEHNMRGVINDEESKLLLLLWDAKAELFVHAVHTQAEKQPITDSRGGGCRVGTKLKEKIYKAIQGRKPAVKKHIDSFNRTFATYVARFPDQTLSDAADYPLTYEKFMGFSLDHRFWNDGLYYHSKAPWAIDPEVRAGITATIELGRVQEEFQLIAQELCRLVSWGVSFYNRLDQTIKYLSGRLIRLENTDVAVDPDYIDSIPFGQFSVRHKIKVIKRELRSRLTAHCDLVFTWSENVEWLWSRCQPEGSKSIMESWGEMLNQIAQGNPISPDVLEGVREDMESVQVDVNWDDGEDANEDLVASLNQAELNSNHDGDESEADEE</sequence>
<protein>
    <recommendedName>
        <fullName evidence="1">CxC1-like cysteine cluster associated with KDZ transposases domain-containing protein</fullName>
    </recommendedName>
</protein>
<dbReference type="PANTHER" id="PTHR33096:SF1">
    <property type="entry name" value="CXC1-LIKE CYSTEINE CLUSTER ASSOCIATED WITH KDZ TRANSPOSASES DOMAIN-CONTAINING PROTEIN"/>
    <property type="match status" value="1"/>
</dbReference>
<dbReference type="PANTHER" id="PTHR33096">
    <property type="entry name" value="CXC2 DOMAIN-CONTAINING PROTEIN"/>
    <property type="match status" value="1"/>
</dbReference>
<reference evidence="2 3" key="1">
    <citation type="submission" date="2017-11" db="EMBL/GenBank/DDBJ databases">
        <title>De novo assembly and phasing of dikaryotic genomes from two isolates of Puccinia coronata f. sp. avenae, the causal agent of oat crown rust.</title>
        <authorList>
            <person name="Miller M.E."/>
            <person name="Zhang Y."/>
            <person name="Omidvar V."/>
            <person name="Sperschneider J."/>
            <person name="Schwessinger B."/>
            <person name="Raley C."/>
            <person name="Palmer J.M."/>
            <person name="Garnica D."/>
            <person name="Upadhyaya N."/>
            <person name="Rathjen J."/>
            <person name="Taylor J.M."/>
            <person name="Park R.F."/>
            <person name="Dodds P.N."/>
            <person name="Hirsch C.D."/>
            <person name="Kianian S.F."/>
            <person name="Figueroa M."/>
        </authorList>
    </citation>
    <scope>NUCLEOTIDE SEQUENCE [LARGE SCALE GENOMIC DNA]</scope>
    <source>
        <strain evidence="2">12SD80</strain>
    </source>
</reference>
<organism evidence="2 3">
    <name type="scientific">Puccinia coronata f. sp. avenae</name>
    <dbReference type="NCBI Taxonomy" id="200324"/>
    <lineage>
        <taxon>Eukaryota</taxon>
        <taxon>Fungi</taxon>
        <taxon>Dikarya</taxon>
        <taxon>Basidiomycota</taxon>
        <taxon>Pucciniomycotina</taxon>
        <taxon>Pucciniomycetes</taxon>
        <taxon>Pucciniales</taxon>
        <taxon>Pucciniaceae</taxon>
        <taxon>Puccinia</taxon>
    </lineage>
</organism>
<dbReference type="EMBL" id="PGCI01000791">
    <property type="protein sequence ID" value="PLW15670.1"/>
    <property type="molecule type" value="Genomic_DNA"/>
</dbReference>
<dbReference type="Pfam" id="PF18758">
    <property type="entry name" value="KDZ"/>
    <property type="match status" value="1"/>
</dbReference>
<gene>
    <name evidence="2" type="ORF">PCASD_17789</name>
</gene>
<dbReference type="Proteomes" id="UP000235392">
    <property type="component" value="Unassembled WGS sequence"/>
</dbReference>
<name>A0A2N5SR30_9BASI</name>
<evidence type="ECO:0000313" key="3">
    <source>
        <dbReference type="Proteomes" id="UP000235392"/>
    </source>
</evidence>
<dbReference type="InterPro" id="IPR041320">
    <property type="entry name" value="CxC1"/>
</dbReference>
<comment type="caution">
    <text evidence="2">The sequence shown here is derived from an EMBL/GenBank/DDBJ whole genome shotgun (WGS) entry which is preliminary data.</text>
</comment>
<dbReference type="Pfam" id="PF18802">
    <property type="entry name" value="CxC1"/>
    <property type="match status" value="1"/>
</dbReference>
<evidence type="ECO:0000259" key="1">
    <source>
        <dbReference type="Pfam" id="PF18802"/>
    </source>
</evidence>
<dbReference type="InterPro" id="IPR040521">
    <property type="entry name" value="KDZ"/>
</dbReference>
<evidence type="ECO:0000313" key="2">
    <source>
        <dbReference type="EMBL" id="PLW15670.1"/>
    </source>
</evidence>